<dbReference type="EMBL" id="JBHLUH010000023">
    <property type="protein sequence ID" value="MFC0529014.1"/>
    <property type="molecule type" value="Genomic_DNA"/>
</dbReference>
<gene>
    <name evidence="2" type="ORF">ACFFIA_15240</name>
</gene>
<feature type="transmembrane region" description="Helical" evidence="1">
    <location>
        <begin position="34"/>
        <end position="53"/>
    </location>
</feature>
<organism evidence="2 3">
    <name type="scientific">Phytohabitans kaempferiae</name>
    <dbReference type="NCBI Taxonomy" id="1620943"/>
    <lineage>
        <taxon>Bacteria</taxon>
        <taxon>Bacillati</taxon>
        <taxon>Actinomycetota</taxon>
        <taxon>Actinomycetes</taxon>
        <taxon>Micromonosporales</taxon>
        <taxon>Micromonosporaceae</taxon>
    </lineage>
</organism>
<accession>A0ABV6M3D1</accession>
<evidence type="ECO:0000313" key="3">
    <source>
        <dbReference type="Proteomes" id="UP001589867"/>
    </source>
</evidence>
<sequence length="108" mass="11714">MSSAAVAALGMIIIEYSHWHVLYSADFTRGVERFGGLLIGVGAALVVAQPLAYRIVVAAPLGAATALITSIDTTGVLGVIYVLAVMVWWLQRLWHLVERRPLDWQPDG</sequence>
<keyword evidence="1" id="KW-1133">Transmembrane helix</keyword>
<name>A0ABV6M3D1_9ACTN</name>
<evidence type="ECO:0000313" key="2">
    <source>
        <dbReference type="EMBL" id="MFC0529014.1"/>
    </source>
</evidence>
<keyword evidence="1" id="KW-0812">Transmembrane</keyword>
<keyword evidence="1" id="KW-0472">Membrane</keyword>
<evidence type="ECO:0000256" key="1">
    <source>
        <dbReference type="SAM" id="Phobius"/>
    </source>
</evidence>
<proteinExistence type="predicted"/>
<feature type="transmembrane region" description="Helical" evidence="1">
    <location>
        <begin position="65"/>
        <end position="90"/>
    </location>
</feature>
<protein>
    <submittedName>
        <fullName evidence="2">Uncharacterized protein</fullName>
    </submittedName>
</protein>
<comment type="caution">
    <text evidence="2">The sequence shown here is derived from an EMBL/GenBank/DDBJ whole genome shotgun (WGS) entry which is preliminary data.</text>
</comment>
<dbReference type="RefSeq" id="WP_377251347.1">
    <property type="nucleotide sequence ID" value="NZ_JBHLUH010000023.1"/>
</dbReference>
<dbReference type="Proteomes" id="UP001589867">
    <property type="component" value="Unassembled WGS sequence"/>
</dbReference>
<keyword evidence="3" id="KW-1185">Reference proteome</keyword>
<reference evidence="2 3" key="1">
    <citation type="submission" date="2024-09" db="EMBL/GenBank/DDBJ databases">
        <authorList>
            <person name="Sun Q."/>
            <person name="Mori K."/>
        </authorList>
    </citation>
    <scope>NUCLEOTIDE SEQUENCE [LARGE SCALE GENOMIC DNA]</scope>
    <source>
        <strain evidence="2 3">TBRC 3947</strain>
    </source>
</reference>